<dbReference type="AlphaFoldDB" id="A0A5C3EJ33"/>
<feature type="compositionally biased region" description="Basic residues" evidence="1">
    <location>
        <begin position="153"/>
        <end position="165"/>
    </location>
</feature>
<organism evidence="2 3">
    <name type="scientific">Ustilago trichophora</name>
    <dbReference type="NCBI Taxonomy" id="86804"/>
    <lineage>
        <taxon>Eukaryota</taxon>
        <taxon>Fungi</taxon>
        <taxon>Dikarya</taxon>
        <taxon>Basidiomycota</taxon>
        <taxon>Ustilaginomycotina</taxon>
        <taxon>Ustilaginomycetes</taxon>
        <taxon>Ustilaginales</taxon>
        <taxon>Ustilaginaceae</taxon>
        <taxon>Ustilago</taxon>
    </lineage>
</organism>
<keyword evidence="3" id="KW-1185">Reference proteome</keyword>
<accession>A0A5C3EJ33</accession>
<evidence type="ECO:0000256" key="1">
    <source>
        <dbReference type="SAM" id="MobiDB-lite"/>
    </source>
</evidence>
<feature type="compositionally biased region" description="Polar residues" evidence="1">
    <location>
        <begin position="88"/>
        <end position="99"/>
    </location>
</feature>
<feature type="region of interest" description="Disordered" evidence="1">
    <location>
        <begin position="83"/>
        <end position="198"/>
    </location>
</feature>
<gene>
    <name evidence="2" type="ORF">UTRI_05539</name>
</gene>
<evidence type="ECO:0000313" key="3">
    <source>
        <dbReference type="Proteomes" id="UP000324022"/>
    </source>
</evidence>
<feature type="compositionally biased region" description="Basic and acidic residues" evidence="1">
    <location>
        <begin position="177"/>
        <end position="187"/>
    </location>
</feature>
<protein>
    <submittedName>
        <fullName evidence="2">Uncharacterized protein</fullName>
    </submittedName>
</protein>
<sequence length="274" mass="30352">MSMDREEGVEGYIGNEREGELQIGERVQGISWLDRAGQVRTQDRLKVLQTGLNELREQETQSSTNCSTKAENRDMGLQMQYTEKERQQGANGACSQRDGTTAGAKATAVHGKRGERRQNTEGQESACVAPTGYRTHPGWGGEGCESQDGGRAPRGRVRGPKRPCPRHNLERPPSLHGRSEEGEKEGRFQAGAKSGKEQAKFCAHTKNLDLIRGKRHKSGKQLAAHALHPDLGSRGEILRKGFIKGRGSFKFFFMRILPESQQGSQGIEIDFILR</sequence>
<feature type="region of interest" description="Disordered" evidence="1">
    <location>
        <begin position="1"/>
        <end position="20"/>
    </location>
</feature>
<proteinExistence type="predicted"/>
<dbReference type="EMBL" id="OOIN01000029">
    <property type="protein sequence ID" value="SPO29717.1"/>
    <property type="molecule type" value="Genomic_DNA"/>
</dbReference>
<reference evidence="2 3" key="1">
    <citation type="submission" date="2018-03" db="EMBL/GenBank/DDBJ databases">
        <authorList>
            <person name="Guldener U."/>
        </authorList>
    </citation>
    <scope>NUCLEOTIDE SEQUENCE [LARGE SCALE GENOMIC DNA]</scope>
    <source>
        <strain evidence="2 3">NBRC100155</strain>
    </source>
</reference>
<evidence type="ECO:0000313" key="2">
    <source>
        <dbReference type="EMBL" id="SPO29717.1"/>
    </source>
</evidence>
<dbReference type="Proteomes" id="UP000324022">
    <property type="component" value="Unassembled WGS sequence"/>
</dbReference>
<name>A0A5C3EJ33_9BASI</name>